<organism evidence="2 3">
    <name type="scientific">Azospirillum argentinense</name>
    <dbReference type="NCBI Taxonomy" id="2970906"/>
    <lineage>
        <taxon>Bacteria</taxon>
        <taxon>Pseudomonadati</taxon>
        <taxon>Pseudomonadota</taxon>
        <taxon>Alphaproteobacteria</taxon>
        <taxon>Rhodospirillales</taxon>
        <taxon>Azospirillaceae</taxon>
        <taxon>Azospirillum</taxon>
    </lineage>
</organism>
<protein>
    <recommendedName>
        <fullName evidence="4">NACHT domain-containing protein</fullName>
    </recommendedName>
</protein>
<evidence type="ECO:0000313" key="2">
    <source>
        <dbReference type="EMBL" id="MFL7900678.1"/>
    </source>
</evidence>
<dbReference type="SUPFAM" id="SSF52540">
    <property type="entry name" value="P-loop containing nucleoside triphosphate hydrolases"/>
    <property type="match status" value="1"/>
</dbReference>
<comment type="caution">
    <text evidence="2">The sequence shown here is derived from an EMBL/GenBank/DDBJ whole genome shotgun (WGS) entry which is preliminary data.</text>
</comment>
<dbReference type="InterPro" id="IPR027417">
    <property type="entry name" value="P-loop_NTPase"/>
</dbReference>
<keyword evidence="1" id="KW-0732">Signal</keyword>
<dbReference type="Proteomes" id="UP001628281">
    <property type="component" value="Unassembled WGS sequence"/>
</dbReference>
<dbReference type="InterPro" id="IPR015943">
    <property type="entry name" value="WD40/YVTN_repeat-like_dom_sf"/>
</dbReference>
<dbReference type="RefSeq" id="WP_407823658.1">
    <property type="nucleotide sequence ID" value="NZ_JBJLSN010000005.1"/>
</dbReference>
<name>A0ABW8V5L9_9PROT</name>
<gene>
    <name evidence="2" type="ORF">ACJ41P_06050</name>
</gene>
<evidence type="ECO:0008006" key="4">
    <source>
        <dbReference type="Google" id="ProtNLM"/>
    </source>
</evidence>
<reference evidence="2 3" key="1">
    <citation type="submission" date="2024-11" db="EMBL/GenBank/DDBJ databases">
        <title>Draft genome sequences of two bacteria associated to sugarcane roots in Colombia.</title>
        <authorList>
            <person name="Pardo-Diaz S."/>
            <person name="Masmela-Mendoza J."/>
            <person name="Delgadillo-Duran P."/>
            <person name="Bautista E.J."/>
            <person name="Rojas-Tapias D.F."/>
        </authorList>
    </citation>
    <scope>NUCLEOTIDE SEQUENCE [LARGE SCALE GENOMIC DNA]</scope>
    <source>
        <strain evidence="2 3">Ap18</strain>
    </source>
</reference>
<feature type="chain" id="PRO_5046599280" description="NACHT domain-containing protein" evidence="1">
    <location>
        <begin position="26"/>
        <end position="927"/>
    </location>
</feature>
<dbReference type="Gene3D" id="3.40.50.300">
    <property type="entry name" value="P-loop containing nucleotide triphosphate hydrolases"/>
    <property type="match status" value="1"/>
</dbReference>
<dbReference type="EMBL" id="JBJLSN010000005">
    <property type="protein sequence ID" value="MFL7900678.1"/>
    <property type="molecule type" value="Genomic_DNA"/>
</dbReference>
<feature type="signal peptide" evidence="1">
    <location>
        <begin position="1"/>
        <end position="25"/>
    </location>
</feature>
<proteinExistence type="predicted"/>
<sequence>METTMERCFLTLLTVVLALSRPLGAAECSPRFVDNNVEKISYIYSHKEELLIGTDWLLFRMKDGEVDDIDGAHPHSVSAIYPYNGSLMIGAEEGLFQLKDGELSKIEGAEDVPVNAIYSHNGNLLIGAGDSLYENEGLFRLDNGQMIAVGDSDTGPVFDFFPYKDELLIGAREGLFLSVNGTLQVQRLRKVGAAGPVKVIHAHNGEVLIGTGKGSLMSGLFRFTDDGLSRVGGAEPGPVNTIYSYNSNLLIGAQNGLFILVDGDLRKISGADPGSVRVIRSHKDELLIGSDSGLFRLTRGESHDWELSEVDGAPGGPITAIHLHEGKLLIGSRKGLFAYPPKPIRATPLRAQYIAGVSTPVYLTFRMNCLGKRPPTLVEDMGGHGDELTSAYEGEAQVKPHGKELDLNVSVHFTKAGNHRMMLAVSEGSGWAIVSDPIDIRIGWTPQDWIRHYGLTYGPWVVGCHLLLFLALLFGARWSSWCWAVASDPVWGKAGIWPQLLLRHVPPVQRWVMARWYETARGNARSTAYLPMPLSASDGAAVSSNELLDCLRRTRRIWVQGHPGMGKTTLVRHLANKVYAEHASFAAARRRYGAVPILIRLRDFPDVKPDEKYPEYWVAELARQAVRQDGITFEDAVLFRSVLASAGFVIILDGANEAAQVQIEKLAAASPIPLLATSQADPDIKADGEKFTLYRLPPTIHDATAPLLALFLGDERGRAVHDAIRDTPLWADIRSGYDVRMLADLAGRDTPPLAMPTDRIGLYEAILGRVRLNGGDYPLASLCRAAWRMWRDEVHLFKPGTHLDTPLIAPLVSDETKVVRILGGTLYEFRHDQMRDYLAARWAARHEQSQIKLFEQDKAIWRLDRDEQAVVWGFFAQQIGPERGTEIWQWCHDDPERAILLHALDQRGRKDGWTLIRTQTPSETTLT</sequence>
<dbReference type="Gene3D" id="2.130.10.10">
    <property type="entry name" value="YVTN repeat-like/Quinoprotein amine dehydrogenase"/>
    <property type="match status" value="1"/>
</dbReference>
<keyword evidence="3" id="KW-1185">Reference proteome</keyword>
<accession>A0ABW8V5L9</accession>
<evidence type="ECO:0000313" key="3">
    <source>
        <dbReference type="Proteomes" id="UP001628281"/>
    </source>
</evidence>
<evidence type="ECO:0000256" key="1">
    <source>
        <dbReference type="SAM" id="SignalP"/>
    </source>
</evidence>